<dbReference type="PANTHER" id="PTHR11346:SF189">
    <property type="entry name" value="GALECTIN"/>
    <property type="match status" value="1"/>
</dbReference>
<dbReference type="SUPFAM" id="SSF49899">
    <property type="entry name" value="Concanavalin A-like lectins/glucanases"/>
    <property type="match status" value="2"/>
</dbReference>
<dbReference type="PROSITE" id="PS51304">
    <property type="entry name" value="GALECTIN"/>
    <property type="match status" value="2"/>
</dbReference>
<organism evidence="4">
    <name type="scientific">Lutzomyia longipalpis</name>
    <name type="common">Sand fly</name>
    <dbReference type="NCBI Taxonomy" id="7200"/>
    <lineage>
        <taxon>Eukaryota</taxon>
        <taxon>Metazoa</taxon>
        <taxon>Ecdysozoa</taxon>
        <taxon>Arthropoda</taxon>
        <taxon>Hexapoda</taxon>
        <taxon>Insecta</taxon>
        <taxon>Pterygota</taxon>
        <taxon>Neoptera</taxon>
        <taxon>Endopterygota</taxon>
        <taxon>Diptera</taxon>
        <taxon>Nematocera</taxon>
        <taxon>Psychodoidea</taxon>
        <taxon>Psychodidae</taxon>
        <taxon>Lutzomyia</taxon>
        <taxon>Lutzomyia</taxon>
    </lineage>
</organism>
<dbReference type="GO" id="GO:0030246">
    <property type="term" value="F:carbohydrate binding"/>
    <property type="evidence" value="ECO:0007669"/>
    <property type="project" value="UniProtKB-UniRule"/>
</dbReference>
<dbReference type="EMBL" id="GITU01005559">
    <property type="protein sequence ID" value="MBC1174262.1"/>
    <property type="molecule type" value="Transcribed_RNA"/>
</dbReference>
<protein>
    <recommendedName>
        <fullName evidence="2">Galectin</fullName>
    </recommendedName>
</protein>
<evidence type="ECO:0000256" key="1">
    <source>
        <dbReference type="ARBA" id="ARBA00022734"/>
    </source>
</evidence>
<feature type="domain" description="Galectin" evidence="3">
    <location>
        <begin position="161"/>
        <end position="298"/>
    </location>
</feature>
<feature type="domain" description="Galectin" evidence="3">
    <location>
        <begin position="5"/>
        <end position="142"/>
    </location>
</feature>
<dbReference type="InterPro" id="IPR001079">
    <property type="entry name" value="Galectin_CRD"/>
</dbReference>
<proteinExistence type="predicted"/>
<dbReference type="VEuPathDB" id="VectorBase:LLONM1_003015"/>
<reference evidence="4" key="1">
    <citation type="journal article" date="2020" name="BMC">
        <title>Leishmania infection induces a limited differential gene expression in the sand fly midgut.</title>
        <authorList>
            <person name="Coutinho-Abreu I.V."/>
            <person name="Serafim T.D."/>
            <person name="Meneses C."/>
            <person name="Kamhawi S."/>
            <person name="Oliveira F."/>
            <person name="Valenzuela J.G."/>
        </authorList>
    </citation>
    <scope>NUCLEOTIDE SEQUENCE</scope>
    <source>
        <strain evidence="4">Jacobina</strain>
        <tissue evidence="4">Midgut</tissue>
    </source>
</reference>
<dbReference type="AlphaFoldDB" id="A0A7G3AJR9"/>
<dbReference type="SMART" id="SM00908">
    <property type="entry name" value="Gal-bind_lectin"/>
    <property type="match status" value="2"/>
</dbReference>
<name>A0A7G3AJR9_LUTLO</name>
<sequence length="313" mass="35546">MATTFSGQLACPVEFGQIFVISGKSLCTADRINVNLAADKFHGIIPFHLSIRFGEHVVVRNNKTGPNFIYEQEERSPGFNGMMNPFVPGEEFKIYIFVGTDRFHIGLDNQAFGEFMFRAPLSQISVIQVYEDVEFIYQVDHRKAYPSPYPPLQFHLPGMTFSNDLPIPYRIGHVVVVKGIAQGNPQGQFTIRFLVGHTEKQALHFNVRFPAGVVVRNHTVNNNAEFNYDEEERHGGFPFQIHRTFKIAFGFGHVGFRIAVNGKFFCDYSYKGQWNTFTGIKCSGKDGMTVHITEVDHHTRDSSLCNFEELSSF</sequence>
<dbReference type="PANTHER" id="PTHR11346">
    <property type="entry name" value="GALECTIN"/>
    <property type="match status" value="1"/>
</dbReference>
<dbReference type="InterPro" id="IPR044156">
    <property type="entry name" value="Galectin-like"/>
</dbReference>
<keyword evidence="1 2" id="KW-0430">Lectin</keyword>
<evidence type="ECO:0000313" key="4">
    <source>
        <dbReference type="EMBL" id="MBC1174262.1"/>
    </source>
</evidence>
<dbReference type="SMART" id="SM00276">
    <property type="entry name" value="GLECT"/>
    <property type="match status" value="2"/>
</dbReference>
<evidence type="ECO:0000256" key="2">
    <source>
        <dbReference type="RuleBase" id="RU102079"/>
    </source>
</evidence>
<dbReference type="CDD" id="cd00070">
    <property type="entry name" value="GLECT"/>
    <property type="match status" value="2"/>
</dbReference>
<accession>A0A7G3AJR9</accession>
<evidence type="ECO:0000259" key="3">
    <source>
        <dbReference type="PROSITE" id="PS51304"/>
    </source>
</evidence>
<dbReference type="Pfam" id="PF00337">
    <property type="entry name" value="Gal-bind_lectin"/>
    <property type="match status" value="2"/>
</dbReference>
<dbReference type="Gene3D" id="2.60.120.200">
    <property type="match status" value="2"/>
</dbReference>
<dbReference type="InterPro" id="IPR013320">
    <property type="entry name" value="ConA-like_dom_sf"/>
</dbReference>